<evidence type="ECO:0000313" key="1">
    <source>
        <dbReference type="EMBL" id="MDN3725326.1"/>
    </source>
</evidence>
<gene>
    <name evidence="1" type="ORF">QRD02_13140</name>
</gene>
<organism evidence="1 2">
    <name type="scientific">Aequorivita aurantiaca</name>
    <dbReference type="NCBI Taxonomy" id="3053356"/>
    <lineage>
        <taxon>Bacteria</taxon>
        <taxon>Pseudomonadati</taxon>
        <taxon>Bacteroidota</taxon>
        <taxon>Flavobacteriia</taxon>
        <taxon>Flavobacteriales</taxon>
        <taxon>Flavobacteriaceae</taxon>
        <taxon>Aequorivita</taxon>
    </lineage>
</organism>
<keyword evidence="2" id="KW-1185">Reference proteome</keyword>
<dbReference type="RefSeq" id="WP_290255416.1">
    <property type="nucleotide sequence ID" value="NZ_JAUGQQ010000013.1"/>
</dbReference>
<dbReference type="EMBL" id="JAUGQQ010000013">
    <property type="protein sequence ID" value="MDN3725326.1"/>
    <property type="molecule type" value="Genomic_DNA"/>
</dbReference>
<sequence length="471" mass="55348">MKYEESYGLKKELNIKINGKEYYTNRDSVINFKTEFPRKPQYLFGQLSNLKSFQKLNSEYYARVIIVSDDSDFIFPTYILDHKENWIKFDIENWHLSDSLMGIKVMNVRAMFINLEVNNFRFRFYGVENINAHIIDSLDLIDDQEFKKIAYCIRLCFAFLSGKFYKSEIAYIFSESNDFSTVDQFEFLLENSSQISNLQLINPNLFFETFELKTKEEKLKLEKYHNKFSSEIFSFFCVLVYTSPELQRTLELVVSASSNEDITQKGALYAVAIETLSEYVKETNPNSFNPIKDKVTWRNFRQEILEVLITYSDKIDFSGIEILTKKINSMNSPTNKDKLSKPFKLYGIDLDENDFENLNHRNTFLHGGIPFYDDDKTKQDAAVLKLHYLISSLILKMINYKGHFINVSGLHYLHNYEFQELTKSFDMEEFPKILNLLKNPNVTSEDLQQIKKHLHAINVIIEGANTIKIME</sequence>
<proteinExistence type="predicted"/>
<reference evidence="1 2" key="1">
    <citation type="submission" date="2023-06" db="EMBL/GenBank/DDBJ databases">
        <authorList>
            <person name="Ye Y.-Q."/>
            <person name="Du Z.-J."/>
        </authorList>
    </citation>
    <scope>NUCLEOTIDE SEQUENCE [LARGE SCALE GENOMIC DNA]</scope>
    <source>
        <strain evidence="1 2">SDUM287046</strain>
    </source>
</reference>
<accession>A0ABT8DIW3</accession>
<protein>
    <recommendedName>
        <fullName evidence="3">Apea-like HEPN domain-containing protein</fullName>
    </recommendedName>
</protein>
<comment type="caution">
    <text evidence="1">The sequence shown here is derived from an EMBL/GenBank/DDBJ whole genome shotgun (WGS) entry which is preliminary data.</text>
</comment>
<dbReference type="Proteomes" id="UP001244787">
    <property type="component" value="Unassembled WGS sequence"/>
</dbReference>
<name>A0ABT8DIW3_9FLAO</name>
<evidence type="ECO:0000313" key="2">
    <source>
        <dbReference type="Proteomes" id="UP001244787"/>
    </source>
</evidence>
<evidence type="ECO:0008006" key="3">
    <source>
        <dbReference type="Google" id="ProtNLM"/>
    </source>
</evidence>